<feature type="domain" description="Myb-like DNA-binding" evidence="2">
    <location>
        <begin position="8"/>
        <end position="56"/>
    </location>
</feature>
<sequence>MSNNDNVMARFLFAILQQKCLKDIDWNKVAHNPVLSQEITNGHAARMRYSRFRAAMLGLEPQRRNRTNPDKSRASKRKKRDSVAAKKEEPGALSNGNDKIKSERAADTTPNIKLERRGNTPPAQPPAQMMPTPSMVKTEPGLAHYSQHGPSLFSAAGPPQIKQERSGMPVHSPSMPSPSPFTIPTTTTPTPTLTPTSTTTTTAAFTDMHHPRMQMRMLTPCSDSDGLQGFAMPHPPHSPSASDMLHHPHSHSLHHLHHAHQFSPPPSVSAASPFDFATSPSQQLRHHHHHHHHQDQGYTVAFTAGGGAYDSMDGGFAAAAFCGGEQPQPHQHQLQHQHQHRHRPHHHDGAEAGHGVDGLGLHRGATSMFRERELEMQMDAVASSLGHGGQAVKLEDWEAEGGYEGI</sequence>
<evidence type="ECO:0000259" key="2">
    <source>
        <dbReference type="Pfam" id="PF22980"/>
    </source>
</evidence>
<feature type="region of interest" description="Disordered" evidence="1">
    <location>
        <begin position="56"/>
        <end position="178"/>
    </location>
</feature>
<name>A0AAN6ZCL9_9PEZI</name>
<feature type="compositionally biased region" description="Basic residues" evidence="1">
    <location>
        <begin position="335"/>
        <end position="346"/>
    </location>
</feature>
<reference evidence="3" key="1">
    <citation type="journal article" date="2023" name="Mol. Phylogenet. Evol.">
        <title>Genome-scale phylogeny and comparative genomics of the fungal order Sordariales.</title>
        <authorList>
            <person name="Hensen N."/>
            <person name="Bonometti L."/>
            <person name="Westerberg I."/>
            <person name="Brannstrom I.O."/>
            <person name="Guillou S."/>
            <person name="Cros-Aarteil S."/>
            <person name="Calhoun S."/>
            <person name="Haridas S."/>
            <person name="Kuo A."/>
            <person name="Mondo S."/>
            <person name="Pangilinan J."/>
            <person name="Riley R."/>
            <person name="LaButti K."/>
            <person name="Andreopoulos B."/>
            <person name="Lipzen A."/>
            <person name="Chen C."/>
            <person name="Yan M."/>
            <person name="Daum C."/>
            <person name="Ng V."/>
            <person name="Clum A."/>
            <person name="Steindorff A."/>
            <person name="Ohm R.A."/>
            <person name="Martin F."/>
            <person name="Silar P."/>
            <person name="Natvig D.O."/>
            <person name="Lalanne C."/>
            <person name="Gautier V."/>
            <person name="Ament-Velasquez S.L."/>
            <person name="Kruys A."/>
            <person name="Hutchinson M.I."/>
            <person name="Powell A.J."/>
            <person name="Barry K."/>
            <person name="Miller A.N."/>
            <person name="Grigoriev I.V."/>
            <person name="Debuchy R."/>
            <person name="Gladieux P."/>
            <person name="Hiltunen Thoren M."/>
            <person name="Johannesson H."/>
        </authorList>
    </citation>
    <scope>NUCLEOTIDE SEQUENCE</scope>
    <source>
        <strain evidence="3">CBS 123565</strain>
    </source>
</reference>
<dbReference type="Pfam" id="PF22980">
    <property type="entry name" value="Myb_DNA-bind_8"/>
    <property type="match status" value="1"/>
</dbReference>
<keyword evidence="4" id="KW-1185">Reference proteome</keyword>
<dbReference type="EMBL" id="MU853414">
    <property type="protein sequence ID" value="KAK4133011.1"/>
    <property type="molecule type" value="Genomic_DNA"/>
</dbReference>
<proteinExistence type="predicted"/>
<dbReference type="InterPro" id="IPR054505">
    <property type="entry name" value="Myb_DNA-bind_8"/>
</dbReference>
<feature type="compositionally biased region" description="Basic and acidic residues" evidence="1">
    <location>
        <begin position="61"/>
        <end position="73"/>
    </location>
</feature>
<gene>
    <name evidence="3" type="ORF">BT67DRAFT_450717</name>
</gene>
<evidence type="ECO:0000313" key="4">
    <source>
        <dbReference type="Proteomes" id="UP001304895"/>
    </source>
</evidence>
<feature type="region of interest" description="Disordered" evidence="1">
    <location>
        <begin position="335"/>
        <end position="356"/>
    </location>
</feature>
<feature type="region of interest" description="Disordered" evidence="1">
    <location>
        <begin position="256"/>
        <end position="294"/>
    </location>
</feature>
<protein>
    <recommendedName>
        <fullName evidence="2">Myb-like DNA-binding domain-containing protein</fullName>
    </recommendedName>
</protein>
<evidence type="ECO:0000256" key="1">
    <source>
        <dbReference type="SAM" id="MobiDB-lite"/>
    </source>
</evidence>
<dbReference type="AlphaFoldDB" id="A0AAN6ZCL9"/>
<feature type="compositionally biased region" description="Basic residues" evidence="1">
    <location>
        <begin position="284"/>
        <end position="293"/>
    </location>
</feature>
<feature type="compositionally biased region" description="Basic and acidic residues" evidence="1">
    <location>
        <begin position="81"/>
        <end position="90"/>
    </location>
</feature>
<feature type="compositionally biased region" description="Low complexity" evidence="1">
    <location>
        <begin position="268"/>
        <end position="277"/>
    </location>
</feature>
<accession>A0AAN6ZCL9</accession>
<evidence type="ECO:0000313" key="3">
    <source>
        <dbReference type="EMBL" id="KAK4133011.1"/>
    </source>
</evidence>
<comment type="caution">
    <text evidence="3">The sequence shown here is derived from an EMBL/GenBank/DDBJ whole genome shotgun (WGS) entry which is preliminary data.</text>
</comment>
<organism evidence="3 4">
    <name type="scientific">Trichocladium antarcticum</name>
    <dbReference type="NCBI Taxonomy" id="1450529"/>
    <lineage>
        <taxon>Eukaryota</taxon>
        <taxon>Fungi</taxon>
        <taxon>Dikarya</taxon>
        <taxon>Ascomycota</taxon>
        <taxon>Pezizomycotina</taxon>
        <taxon>Sordariomycetes</taxon>
        <taxon>Sordariomycetidae</taxon>
        <taxon>Sordariales</taxon>
        <taxon>Chaetomiaceae</taxon>
        <taxon>Trichocladium</taxon>
    </lineage>
</organism>
<reference evidence="3" key="2">
    <citation type="submission" date="2023-05" db="EMBL/GenBank/DDBJ databases">
        <authorList>
            <consortium name="Lawrence Berkeley National Laboratory"/>
            <person name="Steindorff A."/>
            <person name="Hensen N."/>
            <person name="Bonometti L."/>
            <person name="Westerberg I."/>
            <person name="Brannstrom I.O."/>
            <person name="Guillou S."/>
            <person name="Cros-Aarteil S."/>
            <person name="Calhoun S."/>
            <person name="Haridas S."/>
            <person name="Kuo A."/>
            <person name="Mondo S."/>
            <person name="Pangilinan J."/>
            <person name="Riley R."/>
            <person name="Labutti K."/>
            <person name="Andreopoulos B."/>
            <person name="Lipzen A."/>
            <person name="Chen C."/>
            <person name="Yanf M."/>
            <person name="Daum C."/>
            <person name="Ng V."/>
            <person name="Clum A."/>
            <person name="Ohm R."/>
            <person name="Martin F."/>
            <person name="Silar P."/>
            <person name="Natvig D."/>
            <person name="Lalanne C."/>
            <person name="Gautier V."/>
            <person name="Ament-Velasquez S.L."/>
            <person name="Kruys A."/>
            <person name="Hutchinson M.I."/>
            <person name="Powell A.J."/>
            <person name="Barry K."/>
            <person name="Miller A.N."/>
            <person name="Grigoriev I.V."/>
            <person name="Debuchy R."/>
            <person name="Gladieux P."/>
            <person name="Thoren M.H."/>
            <person name="Johannesson H."/>
        </authorList>
    </citation>
    <scope>NUCLEOTIDE SEQUENCE</scope>
    <source>
        <strain evidence="3">CBS 123565</strain>
    </source>
</reference>
<dbReference type="Proteomes" id="UP001304895">
    <property type="component" value="Unassembled WGS sequence"/>
</dbReference>